<feature type="domain" description="RNA polymerase Rpb4/RPC9 core" evidence="7">
    <location>
        <begin position="3"/>
        <end position="118"/>
    </location>
</feature>
<organism evidence="8">
    <name type="scientific">Chlamydomonas leiostraca</name>
    <dbReference type="NCBI Taxonomy" id="1034604"/>
    <lineage>
        <taxon>Eukaryota</taxon>
        <taxon>Viridiplantae</taxon>
        <taxon>Chlorophyta</taxon>
        <taxon>core chlorophytes</taxon>
        <taxon>Chlorophyceae</taxon>
        <taxon>CS clade</taxon>
        <taxon>Chlamydomonadales</taxon>
        <taxon>Chlamydomonadaceae</taxon>
        <taxon>Chlamydomonas</taxon>
    </lineage>
</organism>
<dbReference type="PANTHER" id="PTHR15561:SF0">
    <property type="entry name" value="DNA-DIRECTED RNA POLYMERASE III SUBUNIT RPC9"/>
    <property type="match status" value="1"/>
</dbReference>
<dbReference type="InterPro" id="IPR038324">
    <property type="entry name" value="Rpb4/RPC9_sf"/>
</dbReference>
<dbReference type="GO" id="GO:0000166">
    <property type="term" value="F:nucleotide binding"/>
    <property type="evidence" value="ECO:0007669"/>
    <property type="project" value="InterPro"/>
</dbReference>
<keyword evidence="6" id="KW-0539">Nucleus</keyword>
<dbReference type="InterPro" id="IPR006590">
    <property type="entry name" value="RNA_pol_Rpb4/RPC9_core"/>
</dbReference>
<keyword evidence="4" id="KW-0240">DNA-directed RNA polymerase</keyword>
<dbReference type="InterPro" id="IPR010997">
    <property type="entry name" value="HRDC-like_sf"/>
</dbReference>
<reference evidence="8" key="1">
    <citation type="submission" date="2021-01" db="EMBL/GenBank/DDBJ databases">
        <authorList>
            <person name="Corre E."/>
            <person name="Pelletier E."/>
            <person name="Niang G."/>
            <person name="Scheremetjew M."/>
            <person name="Finn R."/>
            <person name="Kale V."/>
            <person name="Holt S."/>
            <person name="Cochrane G."/>
            <person name="Meng A."/>
            <person name="Brown T."/>
            <person name="Cohen L."/>
        </authorList>
    </citation>
    <scope>NUCLEOTIDE SEQUENCE</scope>
    <source>
        <strain evidence="8">SAG 11-49</strain>
    </source>
</reference>
<dbReference type="PANTHER" id="PTHR15561">
    <property type="entry name" value="CALCITONIN GENE-RELATED PEPTIDE-RECEPTOR COMPONENT PROTEIN"/>
    <property type="match status" value="1"/>
</dbReference>
<protein>
    <recommendedName>
        <fullName evidence="3">DNA-directed RNA polymerase III subunit RPC9</fullName>
    </recommendedName>
</protein>
<dbReference type="AlphaFoldDB" id="A0A7S0RHE0"/>
<evidence type="ECO:0000256" key="1">
    <source>
        <dbReference type="ARBA" id="ARBA00004123"/>
    </source>
</evidence>
<dbReference type="EMBL" id="HBFB01014050">
    <property type="protein sequence ID" value="CAD8677309.1"/>
    <property type="molecule type" value="Transcribed_RNA"/>
</dbReference>
<keyword evidence="5" id="KW-0804">Transcription</keyword>
<evidence type="ECO:0000256" key="2">
    <source>
        <dbReference type="ARBA" id="ARBA00006898"/>
    </source>
</evidence>
<accession>A0A7S0RHE0</accession>
<comment type="subcellular location">
    <subcellularLocation>
        <location evidence="1">Nucleus</location>
    </subcellularLocation>
</comment>
<name>A0A7S0RHE0_9CHLO</name>
<dbReference type="Pfam" id="PF03874">
    <property type="entry name" value="RNA_pol_Rpb4"/>
    <property type="match status" value="1"/>
</dbReference>
<evidence type="ECO:0000256" key="4">
    <source>
        <dbReference type="ARBA" id="ARBA00022478"/>
    </source>
</evidence>
<dbReference type="InterPro" id="IPR038846">
    <property type="entry name" value="RPC9"/>
</dbReference>
<evidence type="ECO:0000256" key="5">
    <source>
        <dbReference type="ARBA" id="ARBA00023163"/>
    </source>
</evidence>
<dbReference type="GO" id="GO:0006384">
    <property type="term" value="P:transcription initiation at RNA polymerase III promoter"/>
    <property type="evidence" value="ECO:0007669"/>
    <property type="project" value="InterPro"/>
</dbReference>
<dbReference type="Gene3D" id="1.20.1250.40">
    <property type="match status" value="1"/>
</dbReference>
<evidence type="ECO:0000313" key="8">
    <source>
        <dbReference type="EMBL" id="CAD8677309.1"/>
    </source>
</evidence>
<gene>
    <name evidence="8" type="ORF">CLEI1391_LOCUS7912</name>
</gene>
<sequence>MVKIVEPMVGLLTNSEVLRVLHDRGADGQRPGNTALPVEKMAYHYLTTHSAGVREPQALQDFMKLLEPFKLVRSEQLAIINTCPTSAVEVFLLVDDCEARLSEAQVEQILDLVAMHLKH</sequence>
<dbReference type="SUPFAM" id="SSF47819">
    <property type="entry name" value="HRDC-like"/>
    <property type="match status" value="1"/>
</dbReference>
<evidence type="ECO:0000259" key="7">
    <source>
        <dbReference type="SMART" id="SM00657"/>
    </source>
</evidence>
<proteinExistence type="inferred from homology"/>
<evidence type="ECO:0000256" key="3">
    <source>
        <dbReference type="ARBA" id="ARBA00016672"/>
    </source>
</evidence>
<dbReference type="SMART" id="SM00657">
    <property type="entry name" value="RPOL4c"/>
    <property type="match status" value="1"/>
</dbReference>
<comment type="similarity">
    <text evidence="2">Belongs to the eukaryotic RPC9 RNA polymerase subunit family.</text>
</comment>
<dbReference type="InterPro" id="IPR005574">
    <property type="entry name" value="Rpb4/RPC9"/>
</dbReference>
<evidence type="ECO:0000256" key="6">
    <source>
        <dbReference type="ARBA" id="ARBA00023242"/>
    </source>
</evidence>
<dbReference type="GO" id="GO:0005666">
    <property type="term" value="C:RNA polymerase III complex"/>
    <property type="evidence" value="ECO:0007669"/>
    <property type="project" value="InterPro"/>
</dbReference>